<dbReference type="RefSeq" id="WP_377713386.1">
    <property type="nucleotide sequence ID" value="NZ_JBHTJM010000003.1"/>
</dbReference>
<dbReference type="Proteomes" id="UP001596997">
    <property type="component" value="Unassembled WGS sequence"/>
</dbReference>
<keyword evidence="1" id="KW-1133">Transmembrane helix</keyword>
<evidence type="ECO:0000256" key="1">
    <source>
        <dbReference type="SAM" id="Phobius"/>
    </source>
</evidence>
<keyword evidence="1" id="KW-0472">Membrane</keyword>
<sequence>MDYQFKISHVFLVVFLVVAIITFFITVIHKMTLKELTKNDKFKSGSWHGGIFFANPVLFIDEVNDNEINQVIIKHNKAVKYMYINVINLLVCIILMITK</sequence>
<comment type="caution">
    <text evidence="2">The sequence shown here is derived from an EMBL/GenBank/DDBJ whole genome shotgun (WGS) entry which is preliminary data.</text>
</comment>
<organism evidence="2 3">
    <name type="scientific">Pseudofulvibacter geojedonensis</name>
    <dbReference type="NCBI Taxonomy" id="1123758"/>
    <lineage>
        <taxon>Bacteria</taxon>
        <taxon>Pseudomonadati</taxon>
        <taxon>Bacteroidota</taxon>
        <taxon>Flavobacteriia</taxon>
        <taxon>Flavobacteriales</taxon>
        <taxon>Flavobacteriaceae</taxon>
        <taxon>Pseudofulvibacter</taxon>
    </lineage>
</organism>
<protein>
    <submittedName>
        <fullName evidence="2">Uncharacterized protein</fullName>
    </submittedName>
</protein>
<evidence type="ECO:0000313" key="3">
    <source>
        <dbReference type="Proteomes" id="UP001596997"/>
    </source>
</evidence>
<keyword evidence="1" id="KW-0812">Transmembrane</keyword>
<name>A0ABW3HZU5_9FLAO</name>
<gene>
    <name evidence="2" type="ORF">ACFQ1O_03480</name>
</gene>
<evidence type="ECO:0000313" key="2">
    <source>
        <dbReference type="EMBL" id="MFD0963063.1"/>
    </source>
</evidence>
<proteinExistence type="predicted"/>
<feature type="transmembrane region" description="Helical" evidence="1">
    <location>
        <begin position="81"/>
        <end position="98"/>
    </location>
</feature>
<keyword evidence="3" id="KW-1185">Reference proteome</keyword>
<reference evidence="3" key="1">
    <citation type="journal article" date="2019" name="Int. J. Syst. Evol. Microbiol.">
        <title>The Global Catalogue of Microorganisms (GCM) 10K type strain sequencing project: providing services to taxonomists for standard genome sequencing and annotation.</title>
        <authorList>
            <consortium name="The Broad Institute Genomics Platform"/>
            <consortium name="The Broad Institute Genome Sequencing Center for Infectious Disease"/>
            <person name="Wu L."/>
            <person name="Ma J."/>
        </authorList>
    </citation>
    <scope>NUCLEOTIDE SEQUENCE [LARGE SCALE GENOMIC DNA]</scope>
    <source>
        <strain evidence="3">CCUG 62114</strain>
    </source>
</reference>
<accession>A0ABW3HZU5</accession>
<dbReference type="EMBL" id="JBHTJM010000003">
    <property type="protein sequence ID" value="MFD0963063.1"/>
    <property type="molecule type" value="Genomic_DNA"/>
</dbReference>
<feature type="transmembrane region" description="Helical" evidence="1">
    <location>
        <begin position="6"/>
        <end position="28"/>
    </location>
</feature>